<evidence type="ECO:0000256" key="1">
    <source>
        <dbReference type="SAM" id="MobiDB-lite"/>
    </source>
</evidence>
<feature type="compositionally biased region" description="Basic residues" evidence="1">
    <location>
        <begin position="1"/>
        <end position="12"/>
    </location>
</feature>
<keyword evidence="3" id="KW-1185">Reference proteome</keyword>
<sequence length="422" mass="47797">MAKPKAKVKKPAKPSPSGVKAKQVIDPAVETFVGIVNNLTYKNGENAPATPLRNLTFWVGAGFSKAWNPKFPTSAELFRLGGREADKIADPGALSRTFGVDMFEGLDFDRVRALVYQLDMQARYPDVRSRYVDDQNIKAIRSALAAALVAKFVELTGMQPFDRNAAKFRIKDATPEQREIVAFFNDLEHRDDGSQDTVEGLRTHFISTNYDNVIETILDNIIGEDDSTFIYGYRGVTPVEIEGMAPAKVMHDHWLVRQLIKINGGFEILRHGDGFVFNYENRSPSQIAANPPVVMLPSREQDYSDSYFRAVFPKAVRLLRETTVLVIVGYSLPDDDALMRFILRQFAEEPEDGREKILFYIDPSDSATKRKRLDMVFPLREGRYPTVVSFNGKFNDFVSQYLRAQAKIAKARKRRLNRHLSS</sequence>
<name>A0ABU3YA81_9SPHN</name>
<protein>
    <submittedName>
        <fullName evidence="2">SIR2 family protein</fullName>
    </submittedName>
</protein>
<dbReference type="EMBL" id="JAWJEJ010000001">
    <property type="protein sequence ID" value="MDV3458204.1"/>
    <property type="molecule type" value="Genomic_DNA"/>
</dbReference>
<evidence type="ECO:0000313" key="2">
    <source>
        <dbReference type="EMBL" id="MDV3458204.1"/>
    </source>
</evidence>
<dbReference type="Proteomes" id="UP001273531">
    <property type="component" value="Unassembled WGS sequence"/>
</dbReference>
<comment type="caution">
    <text evidence="2">The sequence shown here is derived from an EMBL/GenBank/DDBJ whole genome shotgun (WGS) entry which is preliminary data.</text>
</comment>
<organism evidence="2 3">
    <name type="scientific">Sphingomonas agrestis</name>
    <dbReference type="NCBI Taxonomy" id="3080540"/>
    <lineage>
        <taxon>Bacteria</taxon>
        <taxon>Pseudomonadati</taxon>
        <taxon>Pseudomonadota</taxon>
        <taxon>Alphaproteobacteria</taxon>
        <taxon>Sphingomonadales</taxon>
        <taxon>Sphingomonadaceae</taxon>
        <taxon>Sphingomonas</taxon>
    </lineage>
</organism>
<dbReference type="RefSeq" id="WP_317227308.1">
    <property type="nucleotide sequence ID" value="NZ_JAWJEJ010000001.1"/>
</dbReference>
<reference evidence="2 3" key="1">
    <citation type="submission" date="2023-10" db="EMBL/GenBank/DDBJ databases">
        <title>Sphingomonas sp. HF-S4 16S ribosomal RNA gene Genome sequencing and assembly.</title>
        <authorList>
            <person name="Lee H."/>
        </authorList>
    </citation>
    <scope>NUCLEOTIDE SEQUENCE [LARGE SCALE GENOMIC DNA]</scope>
    <source>
        <strain evidence="2 3">HF-S4</strain>
    </source>
</reference>
<evidence type="ECO:0000313" key="3">
    <source>
        <dbReference type="Proteomes" id="UP001273531"/>
    </source>
</evidence>
<gene>
    <name evidence="2" type="ORF">RZN05_14495</name>
</gene>
<dbReference type="Pfam" id="PF13289">
    <property type="entry name" value="SIR2_2"/>
    <property type="match status" value="1"/>
</dbReference>
<proteinExistence type="predicted"/>
<feature type="region of interest" description="Disordered" evidence="1">
    <location>
        <begin position="1"/>
        <end position="20"/>
    </location>
</feature>
<accession>A0ABU3YA81</accession>